<keyword evidence="2" id="KW-0732">Signal</keyword>
<feature type="signal peptide" evidence="2">
    <location>
        <begin position="1"/>
        <end position="19"/>
    </location>
</feature>
<evidence type="ECO:0000313" key="4">
    <source>
        <dbReference type="Proteomes" id="UP000682843"/>
    </source>
</evidence>
<evidence type="ECO:0000313" key="3">
    <source>
        <dbReference type="EMBL" id="QUS40936.1"/>
    </source>
</evidence>
<accession>A0ABX8AAY9</accession>
<sequence length="89" mass="9822">MRLFSVLAVLTLMTGPAAAQMMNLLPEVKTMSPEEKEQDAIRQKAYRDSLRQIPDNKATQDPWGNVRSDAPKQAAPAKQPRTKTGSNAN</sequence>
<dbReference type="Proteomes" id="UP000682843">
    <property type="component" value="Chromosome"/>
</dbReference>
<organism evidence="3 4">
    <name type="scientific">Tardiphaga alba</name>
    <dbReference type="NCBI Taxonomy" id="340268"/>
    <lineage>
        <taxon>Bacteria</taxon>
        <taxon>Pseudomonadati</taxon>
        <taxon>Pseudomonadota</taxon>
        <taxon>Alphaproteobacteria</taxon>
        <taxon>Hyphomicrobiales</taxon>
        <taxon>Nitrobacteraceae</taxon>
        <taxon>Tardiphaga</taxon>
    </lineage>
</organism>
<feature type="chain" id="PRO_5045619905" evidence="2">
    <location>
        <begin position="20"/>
        <end position="89"/>
    </location>
</feature>
<protein>
    <submittedName>
        <fullName evidence="3">Uncharacterized protein</fullName>
    </submittedName>
</protein>
<gene>
    <name evidence="3" type="ORF">RPMA_20395</name>
</gene>
<feature type="compositionally biased region" description="Basic and acidic residues" evidence="1">
    <location>
        <begin position="32"/>
        <end position="50"/>
    </location>
</feature>
<name>A0ABX8AAY9_9BRAD</name>
<keyword evidence="4" id="KW-1185">Reference proteome</keyword>
<reference evidence="3 4" key="1">
    <citation type="submission" date="2019-02" db="EMBL/GenBank/DDBJ databases">
        <title>Emended description of the genus Rhodopseudomonas and description of Rhodopseudomonas albus sp. nov., a non-phototrophic, heavy-metal-tolerant bacterium isolated from garden soil.</title>
        <authorList>
            <person name="Bao Z."/>
            <person name="Cao W.W."/>
            <person name="Sato Y."/>
            <person name="Nishizawa T."/>
            <person name="Zhao J."/>
            <person name="Guo Y."/>
            <person name="Ohta H."/>
        </authorList>
    </citation>
    <scope>NUCLEOTIDE SEQUENCE [LARGE SCALE GENOMIC DNA]</scope>
    <source>
        <strain evidence="3 4">SK50-23</strain>
    </source>
</reference>
<evidence type="ECO:0000256" key="2">
    <source>
        <dbReference type="SAM" id="SignalP"/>
    </source>
</evidence>
<proteinExistence type="predicted"/>
<dbReference type="RefSeq" id="WP_211909532.1">
    <property type="nucleotide sequence ID" value="NZ_CP036498.1"/>
</dbReference>
<feature type="region of interest" description="Disordered" evidence="1">
    <location>
        <begin position="29"/>
        <end position="89"/>
    </location>
</feature>
<evidence type="ECO:0000256" key="1">
    <source>
        <dbReference type="SAM" id="MobiDB-lite"/>
    </source>
</evidence>
<dbReference type="EMBL" id="CP036498">
    <property type="protein sequence ID" value="QUS40936.1"/>
    <property type="molecule type" value="Genomic_DNA"/>
</dbReference>